<evidence type="ECO:0000313" key="8">
    <source>
        <dbReference type="Proteomes" id="UP000016412"/>
    </source>
</evidence>
<dbReference type="InterPro" id="IPR037147">
    <property type="entry name" value="Ribosomal_bL28_sf"/>
</dbReference>
<comment type="caution">
    <text evidence="6">The sequence shown here is derived from an EMBL/GenBank/DDBJ whole genome shotgun (WGS) entry which is preliminary data.</text>
</comment>
<comment type="similarity">
    <text evidence="1 5">Belongs to the bacterial ribosomal protein bL28 family.</text>
</comment>
<dbReference type="eggNOG" id="COG0227">
    <property type="taxonomic scope" value="Bacteria"/>
</dbReference>
<accession>U1FL67</accession>
<proteinExistence type="inferred from homology"/>
<dbReference type="Proteomes" id="UP000016412">
    <property type="component" value="Unassembled WGS sequence"/>
</dbReference>
<evidence type="ECO:0000256" key="2">
    <source>
        <dbReference type="ARBA" id="ARBA00022980"/>
    </source>
</evidence>
<dbReference type="EMBL" id="AUZJ01000039">
    <property type="protein sequence ID" value="ERF60568.1"/>
    <property type="molecule type" value="Genomic_DNA"/>
</dbReference>
<evidence type="ECO:0000256" key="5">
    <source>
        <dbReference type="HAMAP-Rule" id="MF_00373"/>
    </source>
</evidence>
<dbReference type="GO" id="GO:1990904">
    <property type="term" value="C:ribonucleoprotein complex"/>
    <property type="evidence" value="ECO:0007669"/>
    <property type="project" value="UniProtKB-KW"/>
</dbReference>
<dbReference type="PATRIC" id="fig|1125725.3.peg.1463"/>
<protein>
    <recommendedName>
        <fullName evidence="4 5">Large ribosomal subunit protein bL28</fullName>
    </recommendedName>
</protein>
<reference evidence="8 9" key="1">
    <citation type="submission" date="2013-08" db="EMBL/GenBank/DDBJ databases">
        <authorList>
            <person name="Durkin A.S."/>
            <person name="Haft D.R."/>
            <person name="McCorrison J."/>
            <person name="Torralba M."/>
            <person name="Gillis M."/>
            <person name="Haft D.H."/>
            <person name="Methe B."/>
            <person name="Sutton G."/>
            <person name="Nelson K.E."/>
        </authorList>
    </citation>
    <scope>NUCLEOTIDE SEQUENCE [LARGE SCALE GENOMIC DNA]</scope>
    <source>
        <strain evidence="7 9">ATCC 35536</strain>
        <strain evidence="6 8">VPI DR56BR1116</strain>
    </source>
</reference>
<organism evidence="6 8">
    <name type="scientific">Treponema socranskii subsp. socranskii VPI DR56BR1116 = ATCC 35536</name>
    <dbReference type="NCBI Taxonomy" id="1125725"/>
    <lineage>
        <taxon>Bacteria</taxon>
        <taxon>Pseudomonadati</taxon>
        <taxon>Spirochaetota</taxon>
        <taxon>Spirochaetia</taxon>
        <taxon>Spirochaetales</taxon>
        <taxon>Treponemataceae</taxon>
        <taxon>Treponema</taxon>
    </lineage>
</organism>
<dbReference type="AlphaFoldDB" id="U1FL67"/>
<keyword evidence="9" id="KW-1185">Reference proteome</keyword>
<dbReference type="STRING" id="1125725.HMPREF1325_1028"/>
<dbReference type="InterPro" id="IPR034704">
    <property type="entry name" value="Ribosomal_bL28/bL31-like_sf"/>
</dbReference>
<dbReference type="GO" id="GO:0003735">
    <property type="term" value="F:structural constituent of ribosome"/>
    <property type="evidence" value="ECO:0007669"/>
    <property type="project" value="InterPro"/>
</dbReference>
<dbReference type="InterPro" id="IPR026569">
    <property type="entry name" value="Ribosomal_bL28"/>
</dbReference>
<dbReference type="HAMAP" id="MF_00373">
    <property type="entry name" value="Ribosomal_bL28"/>
    <property type="match status" value="1"/>
</dbReference>
<dbReference type="GO" id="GO:0005840">
    <property type="term" value="C:ribosome"/>
    <property type="evidence" value="ECO:0007669"/>
    <property type="project" value="UniProtKB-KW"/>
</dbReference>
<evidence type="ECO:0000313" key="7">
    <source>
        <dbReference type="EMBL" id="ERK03200.1"/>
    </source>
</evidence>
<dbReference type="Proteomes" id="UP000016646">
    <property type="component" value="Unassembled WGS sequence"/>
</dbReference>
<dbReference type="Pfam" id="PF00830">
    <property type="entry name" value="Ribosomal_L28"/>
    <property type="match status" value="1"/>
</dbReference>
<dbReference type="GO" id="GO:0006412">
    <property type="term" value="P:translation"/>
    <property type="evidence" value="ECO:0007669"/>
    <property type="project" value="UniProtKB-UniRule"/>
</dbReference>
<keyword evidence="3 5" id="KW-0687">Ribonucleoprotein</keyword>
<dbReference type="SUPFAM" id="SSF143800">
    <property type="entry name" value="L28p-like"/>
    <property type="match status" value="1"/>
</dbReference>
<dbReference type="RefSeq" id="WP_021330439.1">
    <property type="nucleotide sequence ID" value="NZ_AUZJ01000039.1"/>
</dbReference>
<dbReference type="Gene3D" id="2.30.170.40">
    <property type="entry name" value="Ribosomal protein L28/L24"/>
    <property type="match status" value="1"/>
</dbReference>
<dbReference type="InterPro" id="IPR001383">
    <property type="entry name" value="Ribosomal_bL28_bact-type"/>
</dbReference>
<evidence type="ECO:0000313" key="9">
    <source>
        <dbReference type="Proteomes" id="UP000016646"/>
    </source>
</evidence>
<dbReference type="OrthoDB" id="9805609at2"/>
<evidence type="ECO:0000256" key="4">
    <source>
        <dbReference type="ARBA" id="ARBA00035174"/>
    </source>
</evidence>
<evidence type="ECO:0000256" key="3">
    <source>
        <dbReference type="ARBA" id="ARBA00023274"/>
    </source>
</evidence>
<dbReference type="PANTHER" id="PTHR39080">
    <property type="entry name" value="50S RIBOSOMAL PROTEIN L28"/>
    <property type="match status" value="1"/>
</dbReference>
<name>U1FL67_TRESO</name>
<gene>
    <name evidence="5 6" type="primary">rpmB</name>
    <name evidence="7" type="ORF">HMPREF0860_2267</name>
    <name evidence="6" type="ORF">HMPREF1325_1028</name>
</gene>
<dbReference type="InterPro" id="IPR050096">
    <property type="entry name" value="Bacterial_rp_bL28"/>
</dbReference>
<evidence type="ECO:0000256" key="1">
    <source>
        <dbReference type="ARBA" id="ARBA00008760"/>
    </source>
</evidence>
<dbReference type="NCBIfam" id="TIGR00009">
    <property type="entry name" value="L28"/>
    <property type="match status" value="1"/>
</dbReference>
<evidence type="ECO:0000313" key="6">
    <source>
        <dbReference type="EMBL" id="ERF60568.1"/>
    </source>
</evidence>
<dbReference type="EMBL" id="AVQI01000042">
    <property type="protein sequence ID" value="ERK03200.1"/>
    <property type="molecule type" value="Genomic_DNA"/>
</dbReference>
<keyword evidence="2 5" id="KW-0689">Ribosomal protein</keyword>
<sequence length="84" mass="9600">MSRTCDVCGKSLMYGHKVSNSYNHTKRTWRPNLHKVKAIVDGTTRTINVCANCIRSDYIDKKVRIPKDVRMAFAEQDKKAAEAQ</sequence>
<dbReference type="PANTHER" id="PTHR39080:SF1">
    <property type="entry name" value="LARGE RIBOSOMAL SUBUNIT PROTEIN BL28A"/>
    <property type="match status" value="1"/>
</dbReference>